<geneLocation type="plasmid" evidence="1 2">
    <name>pDAETH-2</name>
</geneLocation>
<gene>
    <name evidence="1" type="ORF">DAETH_42630</name>
</gene>
<reference evidence="1" key="1">
    <citation type="submission" date="2022-07" db="EMBL/GenBank/DDBJ databases">
        <title>Complete Genome Sequence of the Radioresistant Bacterium Deinococcus aetherius ST0316, Isolated from the Air Dust collected in Lower Stratosphere above Japan.</title>
        <authorList>
            <person name="Satoh K."/>
            <person name="Hagiwara K."/>
            <person name="Katsumata K."/>
            <person name="Kubo A."/>
            <person name="Yokobori S."/>
            <person name="Yamagishi A."/>
            <person name="Oono Y."/>
            <person name="Narumi I."/>
        </authorList>
    </citation>
    <scope>NUCLEOTIDE SEQUENCE</scope>
    <source>
        <strain evidence="1">ST0316</strain>
        <plasmid evidence="1">pDAETH-2</plasmid>
    </source>
</reference>
<keyword evidence="1" id="KW-0614">Plasmid</keyword>
<protein>
    <submittedName>
        <fullName evidence="1">Uncharacterized protein</fullName>
    </submittedName>
</protein>
<evidence type="ECO:0000313" key="2">
    <source>
        <dbReference type="Proteomes" id="UP001064971"/>
    </source>
</evidence>
<name>A0ABM8AKE5_9DEIO</name>
<sequence>MLALGRAEGHELPEEVLALITPLLRKHINPFGRDHFDLARLRS</sequence>
<organism evidence="1 2">
    <name type="scientific">Deinococcus aetherius</name>
    <dbReference type="NCBI Taxonomy" id="200252"/>
    <lineage>
        <taxon>Bacteria</taxon>
        <taxon>Thermotogati</taxon>
        <taxon>Deinococcota</taxon>
        <taxon>Deinococci</taxon>
        <taxon>Deinococcales</taxon>
        <taxon>Deinococcaceae</taxon>
        <taxon>Deinococcus</taxon>
    </lineage>
</organism>
<keyword evidence="2" id="KW-1185">Reference proteome</keyword>
<dbReference type="RefSeq" id="WP_264778149.1">
    <property type="nucleotide sequence ID" value="NZ_AP026562.1"/>
</dbReference>
<evidence type="ECO:0000313" key="1">
    <source>
        <dbReference type="EMBL" id="BDP44294.1"/>
    </source>
</evidence>
<dbReference type="EMBL" id="AP026562">
    <property type="protein sequence ID" value="BDP44294.1"/>
    <property type="molecule type" value="Genomic_DNA"/>
</dbReference>
<dbReference type="Proteomes" id="UP001064971">
    <property type="component" value="Plasmid pDAETH-2"/>
</dbReference>
<proteinExistence type="predicted"/>
<accession>A0ABM8AKE5</accession>